<reference evidence="2" key="1">
    <citation type="journal article" date="2019" name="Int. J. Syst. Evol. Microbiol.">
        <title>The Global Catalogue of Microorganisms (GCM) 10K type strain sequencing project: providing services to taxonomists for standard genome sequencing and annotation.</title>
        <authorList>
            <consortium name="The Broad Institute Genomics Platform"/>
            <consortium name="The Broad Institute Genome Sequencing Center for Infectious Disease"/>
            <person name="Wu L."/>
            <person name="Ma J."/>
        </authorList>
    </citation>
    <scope>NUCLEOTIDE SEQUENCE [LARGE SCALE GENOMIC DNA]</scope>
    <source>
        <strain evidence="2">KCTC 52644</strain>
    </source>
</reference>
<protein>
    <recommendedName>
        <fullName evidence="3">Lipopolysaccharide core biosynthesis protein rfaS</fullName>
    </recommendedName>
</protein>
<accession>A0ABW5Z6H1</accession>
<gene>
    <name evidence="1" type="ORF">ACFSX9_04810</name>
</gene>
<dbReference type="EMBL" id="JBHUOL010000010">
    <property type="protein sequence ID" value="MFD2908051.1"/>
    <property type="molecule type" value="Genomic_DNA"/>
</dbReference>
<organism evidence="1 2">
    <name type="scientific">Flavobacterium ardleyense</name>
    <dbReference type="NCBI Taxonomy" id="2038737"/>
    <lineage>
        <taxon>Bacteria</taxon>
        <taxon>Pseudomonadati</taxon>
        <taxon>Bacteroidota</taxon>
        <taxon>Flavobacteriia</taxon>
        <taxon>Flavobacteriales</taxon>
        <taxon>Flavobacteriaceae</taxon>
        <taxon>Flavobacterium</taxon>
    </lineage>
</organism>
<name>A0ABW5Z6H1_9FLAO</name>
<evidence type="ECO:0000313" key="1">
    <source>
        <dbReference type="EMBL" id="MFD2908051.1"/>
    </source>
</evidence>
<dbReference type="RefSeq" id="WP_379805109.1">
    <property type="nucleotide sequence ID" value="NZ_JBHUOL010000010.1"/>
</dbReference>
<evidence type="ECO:0000313" key="2">
    <source>
        <dbReference type="Proteomes" id="UP001597549"/>
    </source>
</evidence>
<sequence>MKICIISFDSTYFDHNIKLELERRSIDVNHIDASKFKFKYKSVFDRININLNNKEYKKNKKREALEEYILKKITAIGKQEIILFIRPDKISRVTHLEIKKQTKTYISYIYDSCKRFPIDHLLNGVFDEIFSFDLVDSKKYNFTFIPNYIYMEKRESDLSKLNNNIFMVISIDERFNFLNKLANYLSSQNISYKFIAVGKKLPEKTNKNIVFSKRTLLPCDLKDDLEHSKIFLDLIRKDHNGLSFRIFEAIAMQRKIITTNKTIKNYDFYNPNNILILDSDTDINISNDFLATPYEPLSEAIYCKYTIQNWVNTVFKIN</sequence>
<comment type="caution">
    <text evidence="1">The sequence shown here is derived from an EMBL/GenBank/DDBJ whole genome shotgun (WGS) entry which is preliminary data.</text>
</comment>
<evidence type="ECO:0008006" key="3">
    <source>
        <dbReference type="Google" id="ProtNLM"/>
    </source>
</evidence>
<proteinExistence type="predicted"/>
<dbReference type="Proteomes" id="UP001597549">
    <property type="component" value="Unassembled WGS sequence"/>
</dbReference>
<keyword evidence="2" id="KW-1185">Reference proteome</keyword>